<dbReference type="Gene3D" id="3.50.50.60">
    <property type="entry name" value="FAD/NAD(P)-binding domain"/>
    <property type="match status" value="1"/>
</dbReference>
<dbReference type="SUPFAM" id="SSF51905">
    <property type="entry name" value="FAD/NAD(P)-binding domain"/>
    <property type="match status" value="1"/>
</dbReference>
<dbReference type="InterPro" id="IPR036188">
    <property type="entry name" value="FAD/NAD-bd_sf"/>
</dbReference>
<evidence type="ECO:0000256" key="2">
    <source>
        <dbReference type="ARBA" id="ARBA00022630"/>
    </source>
</evidence>
<reference evidence="6" key="1">
    <citation type="submission" date="2021-06" db="EMBL/GenBank/DDBJ databases">
        <authorList>
            <person name="Kallberg Y."/>
            <person name="Tangrot J."/>
            <person name="Rosling A."/>
        </authorList>
    </citation>
    <scope>NUCLEOTIDE SEQUENCE</scope>
    <source>
        <strain evidence="6">MA453B</strain>
    </source>
</reference>
<evidence type="ECO:0000313" key="7">
    <source>
        <dbReference type="Proteomes" id="UP000789405"/>
    </source>
</evidence>
<protein>
    <submittedName>
        <fullName evidence="6">5077_t:CDS:1</fullName>
    </submittedName>
</protein>
<keyword evidence="3" id="KW-0274">FAD</keyword>
<keyword evidence="4" id="KW-0560">Oxidoreductase</keyword>
<keyword evidence="2" id="KW-0285">Flavoprotein</keyword>
<comment type="cofactor">
    <cofactor evidence="1">
        <name>FAD</name>
        <dbReference type="ChEBI" id="CHEBI:57692"/>
    </cofactor>
</comment>
<evidence type="ECO:0000256" key="3">
    <source>
        <dbReference type="ARBA" id="ARBA00022827"/>
    </source>
</evidence>
<dbReference type="AlphaFoldDB" id="A0A9N9N661"/>
<dbReference type="PANTHER" id="PTHR43004:SF19">
    <property type="entry name" value="BINDING MONOOXYGENASE, PUTATIVE (JCVI)-RELATED"/>
    <property type="match status" value="1"/>
</dbReference>
<dbReference type="GO" id="GO:0071949">
    <property type="term" value="F:FAD binding"/>
    <property type="evidence" value="ECO:0007669"/>
    <property type="project" value="InterPro"/>
</dbReference>
<accession>A0A9N9N661</accession>
<dbReference type="InterPro" id="IPR002938">
    <property type="entry name" value="FAD-bd"/>
</dbReference>
<dbReference type="Proteomes" id="UP000789405">
    <property type="component" value="Unassembled WGS sequence"/>
</dbReference>
<evidence type="ECO:0000313" key="6">
    <source>
        <dbReference type="EMBL" id="CAG8705955.1"/>
    </source>
</evidence>
<keyword evidence="7" id="KW-1185">Reference proteome</keyword>
<sequence>MATLFKEEICDVLICGAGPIGLFLANELAEFEINFRIIDKIKTHSNFSKALLIAPRTLEIFDNRQFSYPLSIL</sequence>
<dbReference type="EMBL" id="CAJVPY010009205">
    <property type="protein sequence ID" value="CAG8705955.1"/>
    <property type="molecule type" value="Genomic_DNA"/>
</dbReference>
<dbReference type="GO" id="GO:0016709">
    <property type="term" value="F:oxidoreductase activity, acting on paired donors, with incorporation or reduction of molecular oxygen, NAD(P)H as one donor, and incorporation of one atom of oxygen"/>
    <property type="evidence" value="ECO:0007669"/>
    <property type="project" value="UniProtKB-ARBA"/>
</dbReference>
<evidence type="ECO:0000256" key="4">
    <source>
        <dbReference type="ARBA" id="ARBA00023002"/>
    </source>
</evidence>
<dbReference type="OrthoDB" id="2690153at2759"/>
<dbReference type="InterPro" id="IPR050641">
    <property type="entry name" value="RIFMO-like"/>
</dbReference>
<dbReference type="PANTHER" id="PTHR43004">
    <property type="entry name" value="TRK SYSTEM POTASSIUM UPTAKE PROTEIN"/>
    <property type="match status" value="1"/>
</dbReference>
<organism evidence="6 7">
    <name type="scientific">Dentiscutata erythropus</name>
    <dbReference type="NCBI Taxonomy" id="1348616"/>
    <lineage>
        <taxon>Eukaryota</taxon>
        <taxon>Fungi</taxon>
        <taxon>Fungi incertae sedis</taxon>
        <taxon>Mucoromycota</taxon>
        <taxon>Glomeromycotina</taxon>
        <taxon>Glomeromycetes</taxon>
        <taxon>Diversisporales</taxon>
        <taxon>Gigasporaceae</taxon>
        <taxon>Dentiscutata</taxon>
    </lineage>
</organism>
<proteinExistence type="predicted"/>
<evidence type="ECO:0000256" key="1">
    <source>
        <dbReference type="ARBA" id="ARBA00001974"/>
    </source>
</evidence>
<comment type="caution">
    <text evidence="6">The sequence shown here is derived from an EMBL/GenBank/DDBJ whole genome shotgun (WGS) entry which is preliminary data.</text>
</comment>
<gene>
    <name evidence="6" type="ORF">DERYTH_LOCUS13284</name>
</gene>
<name>A0A9N9N661_9GLOM</name>
<dbReference type="Pfam" id="PF01494">
    <property type="entry name" value="FAD_binding_3"/>
    <property type="match status" value="1"/>
</dbReference>
<evidence type="ECO:0000259" key="5">
    <source>
        <dbReference type="Pfam" id="PF01494"/>
    </source>
</evidence>
<feature type="domain" description="FAD-binding" evidence="5">
    <location>
        <begin position="10"/>
        <end position="64"/>
    </location>
</feature>